<dbReference type="PANTHER" id="PTHR30474">
    <property type="entry name" value="CELL CYCLE PROTEIN"/>
    <property type="match status" value="1"/>
</dbReference>
<dbReference type="GO" id="GO:0005886">
    <property type="term" value="C:plasma membrane"/>
    <property type="evidence" value="ECO:0007669"/>
    <property type="project" value="UniProtKB-SubCell"/>
</dbReference>
<keyword evidence="12" id="KW-0131">Cell cycle</keyword>
<keyword evidence="7 21" id="KW-0812">Transmembrane</keyword>
<gene>
    <name evidence="22" type="primary">ftsW</name>
    <name evidence="22" type="ORF">EVA96_01930</name>
</gene>
<evidence type="ECO:0000256" key="1">
    <source>
        <dbReference type="ARBA" id="ARBA00004651"/>
    </source>
</evidence>
<comment type="caution">
    <text evidence="22">The sequence shown here is derived from an EMBL/GenBank/DDBJ whole genome shotgun (WGS) entry which is preliminary data.</text>
</comment>
<protein>
    <recommendedName>
        <fullName evidence="17">Probable peptidoglycan glycosyltransferase FtsW</fullName>
        <ecNumber evidence="19">2.4.99.28</ecNumber>
    </recommendedName>
    <alternativeName>
        <fullName evidence="18">Cell division protein FtsW</fullName>
    </alternativeName>
    <alternativeName>
        <fullName evidence="15">Cell wall polymerase</fullName>
    </alternativeName>
    <alternativeName>
        <fullName evidence="14">Peptidoglycan polymerase</fullName>
    </alternativeName>
</protein>
<reference evidence="22 23" key="1">
    <citation type="submission" date="2019-02" db="EMBL/GenBank/DDBJ databases">
        <title>Prokaryotic population dynamics and viral predation in marine succession experiment using metagenomics: the confinement effect.</title>
        <authorList>
            <person name="Haro-Moreno J.M."/>
            <person name="Rodriguez-Valera F."/>
            <person name="Lopez-Perez M."/>
        </authorList>
    </citation>
    <scope>NUCLEOTIDE SEQUENCE [LARGE SCALE GENOMIC DNA]</scope>
    <source>
        <strain evidence="22">MED-G163</strain>
    </source>
</reference>
<feature type="transmembrane region" description="Helical" evidence="21">
    <location>
        <begin position="44"/>
        <end position="62"/>
    </location>
</feature>
<dbReference type="GO" id="GO:0009252">
    <property type="term" value="P:peptidoglycan biosynthetic process"/>
    <property type="evidence" value="ECO:0007669"/>
    <property type="project" value="UniProtKB-KW"/>
</dbReference>
<evidence type="ECO:0000256" key="2">
    <source>
        <dbReference type="ARBA" id="ARBA00004752"/>
    </source>
</evidence>
<dbReference type="InterPro" id="IPR013437">
    <property type="entry name" value="FtsW"/>
</dbReference>
<name>A0A520MJ53_9GAMM</name>
<evidence type="ECO:0000256" key="9">
    <source>
        <dbReference type="ARBA" id="ARBA00022984"/>
    </source>
</evidence>
<dbReference type="GO" id="GO:0008955">
    <property type="term" value="F:peptidoglycan glycosyltransferase activity"/>
    <property type="evidence" value="ECO:0007669"/>
    <property type="project" value="UniProtKB-EC"/>
</dbReference>
<evidence type="ECO:0000256" key="13">
    <source>
        <dbReference type="ARBA" id="ARBA00023316"/>
    </source>
</evidence>
<evidence type="ECO:0000256" key="4">
    <source>
        <dbReference type="ARBA" id="ARBA00022618"/>
    </source>
</evidence>
<dbReference type="GO" id="GO:0071555">
    <property type="term" value="P:cell wall organization"/>
    <property type="evidence" value="ECO:0007669"/>
    <property type="project" value="UniProtKB-KW"/>
</dbReference>
<comment type="subcellular location">
    <subcellularLocation>
        <location evidence="1">Cell membrane</location>
        <topology evidence="1">Multi-pass membrane protein</topology>
    </subcellularLocation>
</comment>
<dbReference type="PROSITE" id="PS00428">
    <property type="entry name" value="FTSW_RODA_SPOVE"/>
    <property type="match status" value="1"/>
</dbReference>
<comment type="pathway">
    <text evidence="2">Cell wall biogenesis; peptidoglycan biosynthesis.</text>
</comment>
<evidence type="ECO:0000256" key="6">
    <source>
        <dbReference type="ARBA" id="ARBA00022679"/>
    </source>
</evidence>
<keyword evidence="10 21" id="KW-1133">Transmembrane helix</keyword>
<comment type="catalytic activity">
    <reaction evidence="20">
        <text>[GlcNAc-(1-&gt;4)-Mur2Ac(oyl-L-Ala-gamma-D-Glu-L-Lys-D-Ala-D-Ala)](n)-di-trans,octa-cis-undecaprenyl diphosphate + beta-D-GlcNAc-(1-&gt;4)-Mur2Ac(oyl-L-Ala-gamma-D-Glu-L-Lys-D-Ala-D-Ala)-di-trans,octa-cis-undecaprenyl diphosphate = [GlcNAc-(1-&gt;4)-Mur2Ac(oyl-L-Ala-gamma-D-Glu-L-Lys-D-Ala-D-Ala)](n+1)-di-trans,octa-cis-undecaprenyl diphosphate + di-trans,octa-cis-undecaprenyl diphosphate + H(+)</text>
        <dbReference type="Rhea" id="RHEA:23708"/>
        <dbReference type="Rhea" id="RHEA-COMP:9602"/>
        <dbReference type="Rhea" id="RHEA-COMP:9603"/>
        <dbReference type="ChEBI" id="CHEBI:15378"/>
        <dbReference type="ChEBI" id="CHEBI:58405"/>
        <dbReference type="ChEBI" id="CHEBI:60033"/>
        <dbReference type="ChEBI" id="CHEBI:78435"/>
        <dbReference type="EC" id="2.4.99.28"/>
    </reaction>
</comment>
<keyword evidence="8" id="KW-0133">Cell shape</keyword>
<evidence type="ECO:0000313" key="23">
    <source>
        <dbReference type="Proteomes" id="UP000315782"/>
    </source>
</evidence>
<feature type="transmembrane region" description="Helical" evidence="21">
    <location>
        <begin position="272"/>
        <end position="296"/>
    </location>
</feature>
<evidence type="ECO:0000256" key="18">
    <source>
        <dbReference type="ARBA" id="ARBA00041418"/>
    </source>
</evidence>
<organism evidence="22 23">
    <name type="scientific">SAR86 cluster bacterium</name>
    <dbReference type="NCBI Taxonomy" id="2030880"/>
    <lineage>
        <taxon>Bacteria</taxon>
        <taxon>Pseudomonadati</taxon>
        <taxon>Pseudomonadota</taxon>
        <taxon>Gammaproteobacteria</taxon>
        <taxon>SAR86 cluster</taxon>
    </lineage>
</organism>
<feature type="transmembrane region" description="Helical" evidence="21">
    <location>
        <begin position="187"/>
        <end position="207"/>
    </location>
</feature>
<keyword evidence="9" id="KW-0573">Peptidoglycan synthesis</keyword>
<dbReference type="GO" id="GO:0008360">
    <property type="term" value="P:regulation of cell shape"/>
    <property type="evidence" value="ECO:0007669"/>
    <property type="project" value="UniProtKB-KW"/>
</dbReference>
<evidence type="ECO:0000256" key="7">
    <source>
        <dbReference type="ARBA" id="ARBA00022692"/>
    </source>
</evidence>
<keyword evidence="11 21" id="KW-0472">Membrane</keyword>
<dbReference type="GO" id="GO:0032153">
    <property type="term" value="C:cell division site"/>
    <property type="evidence" value="ECO:0007669"/>
    <property type="project" value="TreeGrafter"/>
</dbReference>
<evidence type="ECO:0000256" key="20">
    <source>
        <dbReference type="ARBA" id="ARBA00049902"/>
    </source>
</evidence>
<evidence type="ECO:0000256" key="8">
    <source>
        <dbReference type="ARBA" id="ARBA00022960"/>
    </source>
</evidence>
<sequence>METKYNNLFILIPFISLMSLGLLMVTSASIYIADDIYGNPFHFASRQMFFISIGLIVMLLFLSTPSNLLYKLDWVFMLISILLLLALFIPDVGTSVNGSIRWIRLGPINIQPSEICKFSLILYISGYSVRRISEIDSLRSFLKPLFLLFIISVLIMGQPDLGSTAIICLLVVAILFYAGISFFQFSLLSILIGLLGVAAISSSPMRIARMMAYMDPFDKEVVLGSGYQLSNSLISIGQGGWLGLGIGNSFQKNFFLPEAHTDFIFAILVEELGIIGGLFLILLFALLFFGILKVALDSLNKGRLFQGYTSFGIMILIAIQALFNIAVNIGLLPTKGLTLPFISYGGTSIIVMMSLIAIVLRINNENKLI</sequence>
<feature type="transmembrane region" description="Helical" evidence="21">
    <location>
        <begin position="74"/>
        <end position="90"/>
    </location>
</feature>
<feature type="transmembrane region" description="Helical" evidence="21">
    <location>
        <begin position="163"/>
        <end position="180"/>
    </location>
</feature>
<dbReference type="InterPro" id="IPR001182">
    <property type="entry name" value="FtsW/RodA"/>
</dbReference>
<dbReference type="NCBIfam" id="TIGR02614">
    <property type="entry name" value="ftsW"/>
    <property type="match status" value="1"/>
</dbReference>
<evidence type="ECO:0000313" key="22">
    <source>
        <dbReference type="EMBL" id="RZO21254.1"/>
    </source>
</evidence>
<dbReference type="AlphaFoldDB" id="A0A520MJ53"/>
<proteinExistence type="inferred from homology"/>
<evidence type="ECO:0000256" key="12">
    <source>
        <dbReference type="ARBA" id="ARBA00023306"/>
    </source>
</evidence>
<dbReference type="GO" id="GO:0015648">
    <property type="term" value="F:lipid-linked peptidoglycan transporter activity"/>
    <property type="evidence" value="ECO:0007669"/>
    <property type="project" value="TreeGrafter"/>
</dbReference>
<dbReference type="Proteomes" id="UP000315782">
    <property type="component" value="Unassembled WGS sequence"/>
</dbReference>
<dbReference type="EMBL" id="SHBI01000008">
    <property type="protein sequence ID" value="RZO21254.1"/>
    <property type="molecule type" value="Genomic_DNA"/>
</dbReference>
<evidence type="ECO:0000256" key="14">
    <source>
        <dbReference type="ARBA" id="ARBA00032370"/>
    </source>
</evidence>
<dbReference type="PANTHER" id="PTHR30474:SF2">
    <property type="entry name" value="PEPTIDOGLYCAN GLYCOSYLTRANSFERASE FTSW-RELATED"/>
    <property type="match status" value="1"/>
</dbReference>
<keyword evidence="6" id="KW-0808">Transferase</keyword>
<evidence type="ECO:0000256" key="16">
    <source>
        <dbReference type="ARBA" id="ARBA00038053"/>
    </source>
</evidence>
<evidence type="ECO:0000256" key="19">
    <source>
        <dbReference type="ARBA" id="ARBA00044770"/>
    </source>
</evidence>
<keyword evidence="5" id="KW-0328">Glycosyltransferase</keyword>
<comment type="similarity">
    <text evidence="16">Belongs to the SEDS family. FtsW subfamily.</text>
</comment>
<dbReference type="EC" id="2.4.99.28" evidence="19"/>
<feature type="transmembrane region" description="Helical" evidence="21">
    <location>
        <begin position="7"/>
        <end position="32"/>
    </location>
</feature>
<evidence type="ECO:0000256" key="11">
    <source>
        <dbReference type="ARBA" id="ARBA00023136"/>
    </source>
</evidence>
<feature type="transmembrane region" description="Helical" evidence="21">
    <location>
        <begin position="308"/>
        <end position="329"/>
    </location>
</feature>
<evidence type="ECO:0000256" key="10">
    <source>
        <dbReference type="ARBA" id="ARBA00022989"/>
    </source>
</evidence>
<evidence type="ECO:0000256" key="17">
    <source>
        <dbReference type="ARBA" id="ARBA00041185"/>
    </source>
</evidence>
<evidence type="ECO:0000256" key="5">
    <source>
        <dbReference type="ARBA" id="ARBA00022676"/>
    </source>
</evidence>
<feature type="transmembrane region" description="Helical" evidence="21">
    <location>
        <begin position="341"/>
        <end position="360"/>
    </location>
</feature>
<dbReference type="InterPro" id="IPR018365">
    <property type="entry name" value="Cell_cycle_FtsW-rel_CS"/>
</dbReference>
<evidence type="ECO:0000256" key="3">
    <source>
        <dbReference type="ARBA" id="ARBA00022475"/>
    </source>
</evidence>
<accession>A0A520MJ53</accession>
<evidence type="ECO:0000256" key="15">
    <source>
        <dbReference type="ARBA" id="ARBA00033270"/>
    </source>
</evidence>
<dbReference type="GO" id="GO:0051301">
    <property type="term" value="P:cell division"/>
    <property type="evidence" value="ECO:0007669"/>
    <property type="project" value="UniProtKB-KW"/>
</dbReference>
<feature type="transmembrane region" description="Helical" evidence="21">
    <location>
        <begin position="141"/>
        <end position="157"/>
    </location>
</feature>
<keyword evidence="3" id="KW-1003">Cell membrane</keyword>
<keyword evidence="4" id="KW-0132">Cell division</keyword>
<evidence type="ECO:0000256" key="21">
    <source>
        <dbReference type="SAM" id="Phobius"/>
    </source>
</evidence>
<keyword evidence="13" id="KW-0961">Cell wall biogenesis/degradation</keyword>
<dbReference type="Pfam" id="PF01098">
    <property type="entry name" value="FTSW_RODA_SPOVE"/>
    <property type="match status" value="1"/>
</dbReference>